<dbReference type="GO" id="GO:0004674">
    <property type="term" value="F:protein serine/threonine kinase activity"/>
    <property type="evidence" value="ECO:0007669"/>
    <property type="project" value="UniProtKB-EC"/>
</dbReference>
<dbReference type="CDD" id="cd14014">
    <property type="entry name" value="STKc_PknB_like"/>
    <property type="match status" value="1"/>
</dbReference>
<sequence>MSSTIAESIELPSGYSIIDRLGAGGYGEVWKAIAPGGVEKAIKVVFGHCDEGMAERELKSLERIKSVRHPFVLSVERFEIVNHRLVIVTELADMSLNDSFQSYLSEGHQGIPREQLIAYLWDAADALDCLVDQHSLQHLDIKPENLLVVGDHVKVADFGLVKELASKTINSMMGGMTPLYSAPEIYDDNPSAFSDQYSLAIVYQHMLTGSLPFPGRTPAQLAKQHTLSEPNLCQLSEADQRIVGRALEKQPTARYSSCRDFVSALRSAGKSNNVGSTNSSNHESSQHSSSVASEDTKSLDLSETKHAEVSVVTAATQVLSDITKTCDLSEKTVERPQLKALPKRFPRVESTIEDIETPDCDRTTSTESCPTLYIGVGGMGITMLRAIRSRANSHDPETESSRAWLAIDTERDALKSTSDGECHDSLSSDEKLHIPLRRPNEYREESQDLLKWVSRRWLYNIPRSLQTRGFRPLGRIAIVDHAEAVFSALQNRLHWLAMNDHGSENKPRPIRVVLLVGMSGGTGGGTVIDLAQGVRSVCQEFSQEVVIHGVLGTTFHNGSAESLAAANMYSLLTEINHSQLRGNCGECPPPGLASRFELPQRPFDEIYTVAIPMRGDREVYDLTLQSMAEYLLLEADGSIAPVVDALRSVREDSADQTSLRTFSCVNVDHLANSFRSIHQQQLTAAITASWQEQIADESDGDAKCFEQYANSQFAHAVLAHFPRIVARSNDAIEDSESSTQNKIRTDNIQSIAKAFLQFFECNGLPHHADQAMIDSADVASASSQIIDKFCLLFQSKSVPEHELSQELAKLLAQHVCEMTESISIANPPFLAESALTLLEGSPLKCGYRRRTMLITPSDQHDSALLEAFKESCPTLANFQTAVADTYLIREGSELQALYLGARLAETYPDIDEAGGRLHTRNDISWEDLRGV</sequence>
<dbReference type="Pfam" id="PF13809">
    <property type="entry name" value="Tubulin_2"/>
    <property type="match status" value="1"/>
</dbReference>
<evidence type="ECO:0000313" key="3">
    <source>
        <dbReference type="EMBL" id="TWU21902.1"/>
    </source>
</evidence>
<dbReference type="SMART" id="SM00220">
    <property type="entry name" value="S_TKc"/>
    <property type="match status" value="1"/>
</dbReference>
<keyword evidence="4" id="KW-1185">Reference proteome</keyword>
<proteinExistence type="predicted"/>
<dbReference type="Gene3D" id="1.10.510.10">
    <property type="entry name" value="Transferase(Phosphotransferase) domain 1"/>
    <property type="match status" value="1"/>
</dbReference>
<dbReference type="InterPro" id="IPR008271">
    <property type="entry name" value="Ser/Thr_kinase_AS"/>
</dbReference>
<comment type="caution">
    <text evidence="3">The sequence shown here is derived from an EMBL/GenBank/DDBJ whole genome shotgun (WGS) entry which is preliminary data.</text>
</comment>
<dbReference type="RefSeq" id="WP_146452628.1">
    <property type="nucleotide sequence ID" value="NZ_SJPS01000008.1"/>
</dbReference>
<dbReference type="AlphaFoldDB" id="A0A5C6CCR2"/>
<dbReference type="PROSITE" id="PS50011">
    <property type="entry name" value="PROTEIN_KINASE_DOM"/>
    <property type="match status" value="1"/>
</dbReference>
<dbReference type="Proteomes" id="UP000318437">
    <property type="component" value="Unassembled WGS sequence"/>
</dbReference>
<dbReference type="EMBL" id="SJPS01000008">
    <property type="protein sequence ID" value="TWU21902.1"/>
    <property type="molecule type" value="Genomic_DNA"/>
</dbReference>
<dbReference type="InterPro" id="IPR036525">
    <property type="entry name" value="Tubulin/FtsZ_GTPase_sf"/>
</dbReference>
<reference evidence="3 4" key="1">
    <citation type="submission" date="2019-02" db="EMBL/GenBank/DDBJ databases">
        <title>Deep-cultivation of Planctomycetes and their phenomic and genomic characterization uncovers novel biology.</title>
        <authorList>
            <person name="Wiegand S."/>
            <person name="Jogler M."/>
            <person name="Boedeker C."/>
            <person name="Pinto D."/>
            <person name="Vollmers J."/>
            <person name="Rivas-Marin E."/>
            <person name="Kohn T."/>
            <person name="Peeters S.H."/>
            <person name="Heuer A."/>
            <person name="Rast P."/>
            <person name="Oberbeckmann S."/>
            <person name="Bunk B."/>
            <person name="Jeske O."/>
            <person name="Meyerdierks A."/>
            <person name="Storesund J.E."/>
            <person name="Kallscheuer N."/>
            <person name="Luecker S."/>
            <person name="Lage O.M."/>
            <person name="Pohl T."/>
            <person name="Merkel B.J."/>
            <person name="Hornburger P."/>
            <person name="Mueller R.-W."/>
            <person name="Bruemmer F."/>
            <person name="Labrenz M."/>
            <person name="Spormann A.M."/>
            <person name="Op Den Camp H."/>
            <person name="Overmann J."/>
            <person name="Amann R."/>
            <person name="Jetten M.S.M."/>
            <person name="Mascher T."/>
            <person name="Medema M.H."/>
            <person name="Devos D.P."/>
            <person name="Kaster A.-K."/>
            <person name="Ovreas L."/>
            <person name="Rohde M."/>
            <person name="Galperin M.Y."/>
            <person name="Jogler C."/>
        </authorList>
    </citation>
    <scope>NUCLEOTIDE SEQUENCE [LARGE SCALE GENOMIC DNA]</scope>
    <source>
        <strain evidence="3 4">Pla144</strain>
    </source>
</reference>
<dbReference type="Gene3D" id="3.40.50.1440">
    <property type="entry name" value="Tubulin/FtsZ, GTPase domain"/>
    <property type="match status" value="1"/>
</dbReference>
<protein>
    <submittedName>
        <fullName evidence="3">Tubulin-like protein</fullName>
        <ecNumber evidence="3">2.7.11.1</ecNumber>
    </submittedName>
</protein>
<dbReference type="GO" id="GO:0005737">
    <property type="term" value="C:cytoplasm"/>
    <property type="evidence" value="ECO:0007669"/>
    <property type="project" value="TreeGrafter"/>
</dbReference>
<feature type="domain" description="Protein kinase" evidence="2">
    <location>
        <begin position="15"/>
        <end position="266"/>
    </location>
</feature>
<feature type="compositionally biased region" description="Low complexity" evidence="1">
    <location>
        <begin position="276"/>
        <end position="293"/>
    </location>
</feature>
<dbReference type="InterPro" id="IPR025904">
    <property type="entry name" value="Tubulin-like"/>
</dbReference>
<dbReference type="OrthoDB" id="278998at2"/>
<feature type="region of interest" description="Disordered" evidence="1">
    <location>
        <begin position="269"/>
        <end position="301"/>
    </location>
</feature>
<dbReference type="InterPro" id="IPR000719">
    <property type="entry name" value="Prot_kinase_dom"/>
</dbReference>
<dbReference type="EC" id="2.7.11.1" evidence="3"/>
<gene>
    <name evidence="3" type="ORF">Pla144_43370</name>
</gene>
<organism evidence="3 4">
    <name type="scientific">Bythopirellula polymerisocia</name>
    <dbReference type="NCBI Taxonomy" id="2528003"/>
    <lineage>
        <taxon>Bacteria</taxon>
        <taxon>Pseudomonadati</taxon>
        <taxon>Planctomycetota</taxon>
        <taxon>Planctomycetia</taxon>
        <taxon>Pirellulales</taxon>
        <taxon>Lacipirellulaceae</taxon>
        <taxon>Bythopirellula</taxon>
    </lineage>
</organism>
<dbReference type="PANTHER" id="PTHR24348">
    <property type="entry name" value="SERINE/THREONINE-PROTEIN KINASE UNC-51-RELATED"/>
    <property type="match status" value="1"/>
</dbReference>
<dbReference type="PROSITE" id="PS00108">
    <property type="entry name" value="PROTEIN_KINASE_ST"/>
    <property type="match status" value="1"/>
</dbReference>
<dbReference type="Pfam" id="PF00069">
    <property type="entry name" value="Pkinase"/>
    <property type="match status" value="1"/>
</dbReference>
<name>A0A5C6CCR2_9BACT</name>
<dbReference type="InterPro" id="IPR045269">
    <property type="entry name" value="Atg1-like"/>
</dbReference>
<accession>A0A5C6CCR2</accession>
<dbReference type="GO" id="GO:0005524">
    <property type="term" value="F:ATP binding"/>
    <property type="evidence" value="ECO:0007669"/>
    <property type="project" value="InterPro"/>
</dbReference>
<dbReference type="InterPro" id="IPR011009">
    <property type="entry name" value="Kinase-like_dom_sf"/>
</dbReference>
<keyword evidence="3" id="KW-0808">Transferase</keyword>
<evidence type="ECO:0000313" key="4">
    <source>
        <dbReference type="Proteomes" id="UP000318437"/>
    </source>
</evidence>
<evidence type="ECO:0000259" key="2">
    <source>
        <dbReference type="PROSITE" id="PS50011"/>
    </source>
</evidence>
<evidence type="ECO:0000256" key="1">
    <source>
        <dbReference type="SAM" id="MobiDB-lite"/>
    </source>
</evidence>
<dbReference type="SUPFAM" id="SSF56112">
    <property type="entry name" value="Protein kinase-like (PK-like)"/>
    <property type="match status" value="1"/>
</dbReference>